<dbReference type="FunCoup" id="A0A409VLD4">
    <property type="interactions" value="257"/>
</dbReference>
<name>A0A409VLD4_PSICY</name>
<comment type="similarity">
    <text evidence="2">Belongs to the NRDE2 family.</text>
</comment>
<dbReference type="GO" id="GO:1902369">
    <property type="term" value="P:negative regulation of RNA catabolic process"/>
    <property type="evidence" value="ECO:0007669"/>
    <property type="project" value="TreeGrafter"/>
</dbReference>
<feature type="compositionally biased region" description="Low complexity" evidence="4">
    <location>
        <begin position="222"/>
        <end position="233"/>
    </location>
</feature>
<sequence length="1067" mass="121441">MSAPSFSSFPPSFSSFPDLDEGPSDNSTNVMESSNKPDKKKRMRHRDHIVTGQSTSTEREARLDQERRRPRSSKEKERSPRLQGHDISTRLAFKSGDSEKPNLLFYSDYRGDLMNIRYGGPHTGDIPRYRMVAGGRNVLGLPKAMVVLRRVGRGAEVGLKYQRKTASLSTTASRALLSKAPTRRLIPTSRTNKYEEIDGYISFPSRTAPSDADPSYRSIRVNNPENSENSSSSESEEDLSSDEDTGDPILTAHQETLKILQQEIEVRPDAADKWLSLLNQTLSTIPITSKNATKARSEISVSILSRAISASPLNAKNRSLRLAYLRAGEEIWHESKLRSEWEDALKVEDIEIQTEWLEWKIRTSNGGVDGVVQAAVRVLDRIGIKLEVEKVRIFWRVAMVIRNAGYSERAFAMFQAQAELIFNPPPTLIKMSFQVQLSELEEFWESEYPRFGENGAEGWSSWYSSKLDKHSHSVSSNMQQQNAADLDPYRQWANQELRMDHSMFLSQRSDSESSDPYSIVLFADLRSTLLELRSRDAKHAFRMAWLSFLGLNLPGFSLATNDEGDWDDRWNLNYLTTPQTLDCVFPSNTEKNNLSTDAVAGVVIGRERVYHSPFGPVRCWGRNVSGPLDLASAEPGKVLKRGVWSKGDLPNLEEDFVRRLFLGLKISRDDIEWDVLTLAFELAVNPKTVIKLSKALLAANQESLGLWDAHAQLERLRGRNEDARKVYQTILITSKPGKMKRNVSRLWWNWAEMEWLSNDHQQVLHIALWSVGLEGPLSRVAILRAKRSLEEIADTTRASNGWKEQEGWVKLRALLELLEGSEPEAAFSVFDKYLSGEVDKSCSESLMTASLVMIYCYGTVLKKAMPPAILRERAHRAFAQYPSNSIILGVLLEAERGQGVWGRVRSMLGGNDGKVKDVTRRVEEIWIAGWERGRWLSEVERTRNGLATAVEHERTRYSAIIWRIYIEFEIRVHELHRAKKLLFRAIGEWLYLLAFGPLRSVFEKHELNGLADTMAERGIRLHQGIDEALEGIEDMDKEDIEMKDEDSEESEDEIERDASELRRLMPY</sequence>
<dbReference type="STRING" id="93625.A0A409VLD4"/>
<dbReference type="OrthoDB" id="297219at2759"/>
<evidence type="ECO:0000256" key="3">
    <source>
        <dbReference type="ARBA" id="ARBA00023242"/>
    </source>
</evidence>
<feature type="region of interest" description="Disordered" evidence="4">
    <location>
        <begin position="1"/>
        <end position="88"/>
    </location>
</feature>
<feature type="region of interest" description="Disordered" evidence="4">
    <location>
        <begin position="202"/>
        <end position="248"/>
    </location>
</feature>
<gene>
    <name evidence="5" type="ORF">CVT25_005671</name>
</gene>
<dbReference type="AlphaFoldDB" id="A0A409VLD4"/>
<dbReference type="Gene3D" id="1.25.40.10">
    <property type="entry name" value="Tetratricopeptide repeat domain"/>
    <property type="match status" value="1"/>
</dbReference>
<feature type="compositionally biased region" description="Low complexity" evidence="4">
    <location>
        <begin position="1"/>
        <end position="17"/>
    </location>
</feature>
<dbReference type="PANTHER" id="PTHR13471">
    <property type="entry name" value="TETRATRICOPEPTIDE-LIKE HELICAL"/>
    <property type="match status" value="1"/>
</dbReference>
<evidence type="ECO:0000313" key="6">
    <source>
        <dbReference type="Proteomes" id="UP000283269"/>
    </source>
</evidence>
<protein>
    <recommendedName>
        <fullName evidence="7">DUF1740-domain-containing protein</fullName>
    </recommendedName>
</protein>
<proteinExistence type="inferred from homology"/>
<feature type="compositionally biased region" description="Basic residues" evidence="4">
    <location>
        <begin position="38"/>
        <end position="47"/>
    </location>
</feature>
<dbReference type="Pfam" id="PF08424">
    <property type="entry name" value="NRDE-2"/>
    <property type="match status" value="1"/>
</dbReference>
<accession>A0A409VLD4</accession>
<evidence type="ECO:0000256" key="1">
    <source>
        <dbReference type="ARBA" id="ARBA00004123"/>
    </source>
</evidence>
<comment type="subcellular location">
    <subcellularLocation>
        <location evidence="1">Nucleus</location>
    </subcellularLocation>
</comment>
<organism evidence="5 6">
    <name type="scientific">Psilocybe cyanescens</name>
    <dbReference type="NCBI Taxonomy" id="93625"/>
    <lineage>
        <taxon>Eukaryota</taxon>
        <taxon>Fungi</taxon>
        <taxon>Dikarya</taxon>
        <taxon>Basidiomycota</taxon>
        <taxon>Agaricomycotina</taxon>
        <taxon>Agaricomycetes</taxon>
        <taxon>Agaricomycetidae</taxon>
        <taxon>Agaricales</taxon>
        <taxon>Agaricineae</taxon>
        <taxon>Strophariaceae</taxon>
        <taxon>Psilocybe</taxon>
    </lineage>
</organism>
<dbReference type="GO" id="GO:0071013">
    <property type="term" value="C:catalytic step 2 spliceosome"/>
    <property type="evidence" value="ECO:0007669"/>
    <property type="project" value="TreeGrafter"/>
</dbReference>
<dbReference type="EMBL" id="NHYD01003976">
    <property type="protein sequence ID" value="PPQ67070.1"/>
    <property type="molecule type" value="Genomic_DNA"/>
</dbReference>
<feature type="compositionally biased region" description="Acidic residues" evidence="4">
    <location>
        <begin position="1036"/>
        <end position="1055"/>
    </location>
</feature>
<keyword evidence="6" id="KW-1185">Reference proteome</keyword>
<evidence type="ECO:0000256" key="4">
    <source>
        <dbReference type="SAM" id="MobiDB-lite"/>
    </source>
</evidence>
<keyword evidence="3" id="KW-0539">Nucleus</keyword>
<dbReference type="Proteomes" id="UP000283269">
    <property type="component" value="Unassembled WGS sequence"/>
</dbReference>
<evidence type="ECO:0000313" key="5">
    <source>
        <dbReference type="EMBL" id="PPQ67070.1"/>
    </source>
</evidence>
<dbReference type="PANTHER" id="PTHR13471:SF0">
    <property type="entry name" value="NUCLEAR EXOSOME REGULATOR NRDE2"/>
    <property type="match status" value="1"/>
</dbReference>
<dbReference type="InParanoid" id="A0A409VLD4"/>
<feature type="region of interest" description="Disordered" evidence="4">
    <location>
        <begin position="1036"/>
        <end position="1058"/>
    </location>
</feature>
<feature type="compositionally biased region" description="Acidic residues" evidence="4">
    <location>
        <begin position="234"/>
        <end position="246"/>
    </location>
</feature>
<evidence type="ECO:0008006" key="7">
    <source>
        <dbReference type="Google" id="ProtNLM"/>
    </source>
</evidence>
<dbReference type="GO" id="GO:0031048">
    <property type="term" value="P:regulatory ncRNA-mediated heterochromatin formation"/>
    <property type="evidence" value="ECO:0007669"/>
    <property type="project" value="TreeGrafter"/>
</dbReference>
<dbReference type="InterPro" id="IPR013633">
    <property type="entry name" value="NRDE-2"/>
</dbReference>
<comment type="caution">
    <text evidence="5">The sequence shown here is derived from an EMBL/GenBank/DDBJ whole genome shotgun (WGS) entry which is preliminary data.</text>
</comment>
<reference evidence="5 6" key="1">
    <citation type="journal article" date="2018" name="Evol. Lett.">
        <title>Horizontal gene cluster transfer increased hallucinogenic mushroom diversity.</title>
        <authorList>
            <person name="Reynolds H.T."/>
            <person name="Vijayakumar V."/>
            <person name="Gluck-Thaler E."/>
            <person name="Korotkin H.B."/>
            <person name="Matheny P.B."/>
            <person name="Slot J.C."/>
        </authorList>
    </citation>
    <scope>NUCLEOTIDE SEQUENCE [LARGE SCALE GENOMIC DNA]</scope>
    <source>
        <strain evidence="5 6">2631</strain>
    </source>
</reference>
<feature type="compositionally biased region" description="Polar residues" evidence="4">
    <location>
        <begin position="24"/>
        <end position="34"/>
    </location>
</feature>
<evidence type="ECO:0000256" key="2">
    <source>
        <dbReference type="ARBA" id="ARBA00009265"/>
    </source>
</evidence>
<dbReference type="InterPro" id="IPR011990">
    <property type="entry name" value="TPR-like_helical_dom_sf"/>
</dbReference>
<feature type="compositionally biased region" description="Basic and acidic residues" evidence="4">
    <location>
        <begin position="57"/>
        <end position="88"/>
    </location>
</feature>